<sequence>MTRFDLYAPGNKPVSFTQFEKETIESAFPSGEAPIHFAFRTDIRVKKETHRNDICAVSPHFIACFKQKTYGEKPELYYKLHISKIQLMCYADDPFVFIKTEEDKLTVTGHQCLTFAQIVYRNYLISFPTKTQDEIFELRTSDISLFPLIKLPISLSQTFQFAYSSFAAEQEVPYRQEVVRYVHNMIVTKNPILDLSQLPADLFVDTGKKSAFDPVFDALHLTKIGPGICCVNQSRPKLLSSLADSVDKGLQFNIIHLDNCGIIDGMQQLKEAIFKKEDFPCLYWNLNNNKIKGWNYFCEILSKQKSPLKHLSLSNCGLTSKDLILLFNTLSQNNNLWELRDICLAGTTFDPKSMSAIREFIKVLSDNNTMKIVSLDLSHGQKINNFMQILASSPNGLRDLNISNCILDKNSQEALITIVDNSKTLKRLDISYSHVSPEFVARLIVSFSKNIDLKLIELNLSGLQLNGTKLIPVITALLNSDEEKFDSILFNEENMTSEDVKNLIPVLKDFVNLRYVSFSNNFNEKMVGVGNLLGDLLSLPNLKRIDISGSQEFSMKQELVPFLRKASKAGLEHLDITGQAIGDKDYSTIAQFVRQCTNLQTLKFDNNNVTSVELLLDLVAALNANKSVILAYFPTNDARAIVQKAKSNQKSNLAQRLGDIQISLMQYINEHRYKKKLGSVLPFESTPEISEIIQEITENYVKMLENYPELRTHSAVCKELNLPLPFQRIGDVVEDGGQIHQNSIGDLTVYMTESMKFTIQEEVTNYETFAFTTANPNFISVVEEHNPEPGRVSFVTKERDLKEEEEIKEEEPKEKVKRPKKKINYYEDDDSDDEEKLIKFEKRRYKEEVDSDDEKLPQFTKKRDYNDIDDEGKRKRLYGALPQPKKEKRRFDNENRKQRRPFDTINDNDDESEEEELPKKASKRKLKISDSDSEEEPPKPKQKSEESDKKKKNSKRKLQLSDSEEEEVKKPSKRKKPVVKDSESEDDEPKKPSKRKKPILSDSEDDDEIPQKKSSNSKKSNGFKPSEMPIIPIDIPEHESFADLAEESDDDKIVKPMKNKKSSSASNKKNFKWSDDSDSEEPVPKKKSKRNPELDDTPIPTQYLAHKKKGKK</sequence>
<feature type="compositionally biased region" description="Basic and acidic residues" evidence="1">
    <location>
        <begin position="936"/>
        <end position="949"/>
    </location>
</feature>
<feature type="compositionally biased region" description="Basic and acidic residues" evidence="1">
    <location>
        <begin position="889"/>
        <end position="902"/>
    </location>
</feature>
<protein>
    <submittedName>
        <fullName evidence="2">Leucine Rich Repeat family protein</fullName>
    </submittedName>
</protein>
<keyword evidence="3" id="KW-1185">Reference proteome</keyword>
<dbReference type="PROSITE" id="PS51450">
    <property type="entry name" value="LRR"/>
    <property type="match status" value="1"/>
</dbReference>
<dbReference type="GO" id="GO:0005886">
    <property type="term" value="C:plasma membrane"/>
    <property type="evidence" value="ECO:0000318"/>
    <property type="project" value="GO_Central"/>
</dbReference>
<feature type="compositionally biased region" description="Acidic residues" evidence="1">
    <location>
        <begin position="906"/>
        <end position="916"/>
    </location>
</feature>
<feature type="region of interest" description="Disordered" evidence="1">
    <location>
        <begin position="846"/>
        <end position="1112"/>
    </location>
</feature>
<dbReference type="RefSeq" id="XP_001580412.1">
    <property type="nucleotide sequence ID" value="XM_001580362.1"/>
</dbReference>
<dbReference type="GO" id="GO:0034315">
    <property type="term" value="P:regulation of Arp2/3 complex-mediated actin nucleation"/>
    <property type="evidence" value="ECO:0000318"/>
    <property type="project" value="GO_Central"/>
</dbReference>
<dbReference type="SMR" id="A2DJM6"/>
<dbReference type="InterPro" id="IPR001611">
    <property type="entry name" value="Leu-rich_rpt"/>
</dbReference>
<dbReference type="Proteomes" id="UP000001542">
    <property type="component" value="Unassembled WGS sequence"/>
</dbReference>
<evidence type="ECO:0000313" key="3">
    <source>
        <dbReference type="Proteomes" id="UP000001542"/>
    </source>
</evidence>
<accession>A2DJM6</accession>
<dbReference type="PANTHER" id="PTHR24112">
    <property type="entry name" value="LEUCINE-RICH REPEAT, ISOFORM F-RELATED"/>
    <property type="match status" value="1"/>
</dbReference>
<proteinExistence type="predicted"/>
<reference evidence="2" key="1">
    <citation type="submission" date="2006-10" db="EMBL/GenBank/DDBJ databases">
        <authorList>
            <person name="Amadeo P."/>
            <person name="Zhao Q."/>
            <person name="Wortman J."/>
            <person name="Fraser-Liggett C."/>
            <person name="Carlton J."/>
        </authorList>
    </citation>
    <scope>NUCLEOTIDE SEQUENCE</scope>
    <source>
        <strain evidence="2">G3</strain>
    </source>
</reference>
<dbReference type="GO" id="GO:0016477">
    <property type="term" value="P:cell migration"/>
    <property type="evidence" value="ECO:0000318"/>
    <property type="project" value="GO_Central"/>
</dbReference>
<dbReference type="InterPro" id="IPR051279">
    <property type="entry name" value="PP1-Reg/Actin-Interact_Protein"/>
</dbReference>
<dbReference type="STRING" id="5722.A2DJM6"/>
<name>A2DJM6_TRIV3</name>
<dbReference type="SUPFAM" id="SSF52047">
    <property type="entry name" value="RNI-like"/>
    <property type="match status" value="1"/>
</dbReference>
<dbReference type="InParanoid" id="A2DJM6"/>
<reference evidence="2" key="2">
    <citation type="journal article" date="2007" name="Science">
        <title>Draft genome sequence of the sexually transmitted pathogen Trichomonas vaginalis.</title>
        <authorList>
            <person name="Carlton J.M."/>
            <person name="Hirt R.P."/>
            <person name="Silva J.C."/>
            <person name="Delcher A.L."/>
            <person name="Schatz M."/>
            <person name="Zhao Q."/>
            <person name="Wortman J.R."/>
            <person name="Bidwell S.L."/>
            <person name="Alsmark U.C.M."/>
            <person name="Besteiro S."/>
            <person name="Sicheritz-Ponten T."/>
            <person name="Noel C.J."/>
            <person name="Dacks J.B."/>
            <person name="Foster P.G."/>
            <person name="Simillion C."/>
            <person name="Van de Peer Y."/>
            <person name="Miranda-Saavedra D."/>
            <person name="Barton G.J."/>
            <person name="Westrop G.D."/>
            <person name="Mueller S."/>
            <person name="Dessi D."/>
            <person name="Fiori P.L."/>
            <person name="Ren Q."/>
            <person name="Paulsen I."/>
            <person name="Zhang H."/>
            <person name="Bastida-Corcuera F.D."/>
            <person name="Simoes-Barbosa A."/>
            <person name="Brown M.T."/>
            <person name="Hayes R.D."/>
            <person name="Mukherjee M."/>
            <person name="Okumura C.Y."/>
            <person name="Schneider R."/>
            <person name="Smith A.J."/>
            <person name="Vanacova S."/>
            <person name="Villalvazo M."/>
            <person name="Haas B.J."/>
            <person name="Pertea M."/>
            <person name="Feldblyum T.V."/>
            <person name="Utterback T.R."/>
            <person name="Shu C.L."/>
            <person name="Osoegawa K."/>
            <person name="de Jong P.J."/>
            <person name="Hrdy I."/>
            <person name="Horvathova L."/>
            <person name="Zubacova Z."/>
            <person name="Dolezal P."/>
            <person name="Malik S.B."/>
            <person name="Logsdon J.M. Jr."/>
            <person name="Henze K."/>
            <person name="Gupta A."/>
            <person name="Wang C.C."/>
            <person name="Dunne R.L."/>
            <person name="Upcroft J.A."/>
            <person name="Upcroft P."/>
            <person name="White O."/>
            <person name="Salzberg S.L."/>
            <person name="Tang P."/>
            <person name="Chiu C.-H."/>
            <person name="Lee Y.-S."/>
            <person name="Embley T.M."/>
            <person name="Coombs G.H."/>
            <person name="Mottram J.C."/>
            <person name="Tachezy J."/>
            <person name="Fraser-Liggett C.M."/>
            <person name="Johnson P.J."/>
        </authorList>
    </citation>
    <scope>NUCLEOTIDE SEQUENCE [LARGE SCALE GENOMIC DNA]</scope>
    <source>
        <strain evidence="2">G3</strain>
    </source>
</reference>
<dbReference type="VEuPathDB" id="TrichDB:TVAGG3_1035580"/>
<dbReference type="Gene3D" id="3.80.10.10">
    <property type="entry name" value="Ribonuclease Inhibitor"/>
    <property type="match status" value="1"/>
</dbReference>
<dbReference type="OrthoDB" id="120976at2759"/>
<dbReference type="KEGG" id="tva:5464952"/>
<dbReference type="GO" id="GO:0030027">
    <property type="term" value="C:lamellipodium"/>
    <property type="evidence" value="ECO:0000318"/>
    <property type="project" value="GO_Central"/>
</dbReference>
<dbReference type="PANTHER" id="PTHR24112:SF66">
    <property type="entry name" value="LEUCINE-RICH REPEAT, ISOFORM F"/>
    <property type="match status" value="1"/>
</dbReference>
<gene>
    <name evidence="2" type="ORF">TVAG_101440</name>
</gene>
<dbReference type="InterPro" id="IPR032675">
    <property type="entry name" value="LRR_dom_sf"/>
</dbReference>
<dbReference type="EMBL" id="DS113208">
    <property type="protein sequence ID" value="EAY19426.1"/>
    <property type="molecule type" value="Genomic_DNA"/>
</dbReference>
<dbReference type="AlphaFoldDB" id="A2DJM6"/>
<dbReference type="VEuPathDB" id="TrichDB:TVAG_101440"/>
<evidence type="ECO:0000256" key="1">
    <source>
        <dbReference type="SAM" id="MobiDB-lite"/>
    </source>
</evidence>
<organism evidence="2 3">
    <name type="scientific">Trichomonas vaginalis (strain ATCC PRA-98 / G3)</name>
    <dbReference type="NCBI Taxonomy" id="412133"/>
    <lineage>
        <taxon>Eukaryota</taxon>
        <taxon>Metamonada</taxon>
        <taxon>Parabasalia</taxon>
        <taxon>Trichomonadida</taxon>
        <taxon>Trichomonadidae</taxon>
        <taxon>Trichomonas</taxon>
    </lineage>
</organism>
<evidence type="ECO:0000313" key="2">
    <source>
        <dbReference type="EMBL" id="EAY19426.1"/>
    </source>
</evidence>